<evidence type="ECO:0000313" key="3">
    <source>
        <dbReference type="Proteomes" id="UP001304847"/>
    </source>
</evidence>
<name>A0ABU5WDG4_AERCA</name>
<sequence>MTPDRTEIIQPADTIPPGSRFKGYKDFYVQELRICCETVRYRLERWLTADGRLLTGQLPAGLDGRHFGPNLLSYILYQHHHCYVTQPLLLEQLREWGIRLSSGQLDNLLTKDKERFHAEKDDLLRAGLSHGHVTVDDSGARHQGKNGYVTQIGNEFFAWFSSTHSKSRVNFLTLLQGKHASYVINDSALQYMRQQKLPLELLGKVALKANKSMNETQWQEWLASLAISKPKHQQTVVEGALLGALLERDEIRHLAVISDGAPQFSVLQHGLCWVHAERQVHNLNPVGEQQRKAVERVRKRIWILYRALKAYQRTPTAKRAKQLSSLFDRIFRQKTVYVLLNRLLKRLREHKDELLLVLKRPEVPLHTNGSERDIRGHVKKRKVSGGTRSEEGRRCRDTFMSLKNTCRKLGLSFWKYLQERINGGPFVPLAELINQRQKDPVATT</sequence>
<dbReference type="PANTHER" id="PTHR33678">
    <property type="entry name" value="BLL1576 PROTEIN"/>
    <property type="match status" value="1"/>
</dbReference>
<organism evidence="2 3">
    <name type="scientific">Aeromonas caviae</name>
    <name type="common">Aeromonas punctata</name>
    <dbReference type="NCBI Taxonomy" id="648"/>
    <lineage>
        <taxon>Bacteria</taxon>
        <taxon>Pseudomonadati</taxon>
        <taxon>Pseudomonadota</taxon>
        <taxon>Gammaproteobacteria</taxon>
        <taxon>Aeromonadales</taxon>
        <taxon>Aeromonadaceae</taxon>
        <taxon>Aeromonas</taxon>
    </lineage>
</organism>
<feature type="domain" description="Transposase IS66 central" evidence="1">
    <location>
        <begin position="267"/>
        <end position="392"/>
    </location>
</feature>
<dbReference type="InterPro" id="IPR052344">
    <property type="entry name" value="Transposase-related"/>
</dbReference>
<accession>A0ABU5WDG4</accession>
<dbReference type="RefSeq" id="WP_323581237.1">
    <property type="nucleotide sequence ID" value="NZ_JAYGOJ010000343.1"/>
</dbReference>
<dbReference type="InterPro" id="IPR004291">
    <property type="entry name" value="Transposase_IS66_central"/>
</dbReference>
<protein>
    <submittedName>
        <fullName evidence="2">Transposase</fullName>
    </submittedName>
</protein>
<keyword evidence="3" id="KW-1185">Reference proteome</keyword>
<reference evidence="2 3" key="1">
    <citation type="submission" date="2023-12" db="EMBL/GenBank/DDBJ databases">
        <title>Characterization of antibiotic resistance in Aeromonas spp. in hospital effluent.</title>
        <authorList>
            <person name="Negoseki B.R.S."/>
            <person name="Krul D."/>
            <person name="Siqueira A.C."/>
            <person name="Almeida M."/>
            <person name="Mesa D."/>
            <person name="Conte D."/>
            <person name="Dalla-Costa L.M."/>
        </authorList>
    </citation>
    <scope>NUCLEOTIDE SEQUENCE [LARGE SCALE GENOMIC DNA]</scope>
    <source>
        <strain evidence="2 3">36v</strain>
    </source>
</reference>
<dbReference type="Proteomes" id="UP001304847">
    <property type="component" value="Unassembled WGS sequence"/>
</dbReference>
<gene>
    <name evidence="2" type="ORF">VCX44_25075</name>
</gene>
<dbReference type="EMBL" id="JAYGOJ010000343">
    <property type="protein sequence ID" value="MEA9438963.1"/>
    <property type="molecule type" value="Genomic_DNA"/>
</dbReference>
<dbReference type="PANTHER" id="PTHR33678:SF2">
    <property type="match status" value="1"/>
</dbReference>
<comment type="caution">
    <text evidence="2">The sequence shown here is derived from an EMBL/GenBank/DDBJ whole genome shotgun (WGS) entry which is preliminary data.</text>
</comment>
<proteinExistence type="predicted"/>
<dbReference type="Pfam" id="PF03050">
    <property type="entry name" value="DDE_Tnp_IS66"/>
    <property type="match status" value="1"/>
</dbReference>
<evidence type="ECO:0000259" key="1">
    <source>
        <dbReference type="Pfam" id="PF03050"/>
    </source>
</evidence>
<evidence type="ECO:0000313" key="2">
    <source>
        <dbReference type="EMBL" id="MEA9438963.1"/>
    </source>
</evidence>